<dbReference type="Pfam" id="PF00535">
    <property type="entry name" value="Glycos_transf_2"/>
    <property type="match status" value="1"/>
</dbReference>
<organism evidence="4 5">
    <name type="scientific">Halodesulfovibrio marinisediminis DSM 17456</name>
    <dbReference type="NCBI Taxonomy" id="1121457"/>
    <lineage>
        <taxon>Bacteria</taxon>
        <taxon>Pseudomonadati</taxon>
        <taxon>Thermodesulfobacteriota</taxon>
        <taxon>Desulfovibrionia</taxon>
        <taxon>Desulfovibrionales</taxon>
        <taxon>Desulfovibrionaceae</taxon>
        <taxon>Halodesulfovibrio</taxon>
    </lineage>
</organism>
<dbReference type="InterPro" id="IPR018639">
    <property type="entry name" value="DUF2062"/>
</dbReference>
<dbReference type="InterPro" id="IPR050256">
    <property type="entry name" value="Glycosyltransferase_2"/>
</dbReference>
<dbReference type="InterPro" id="IPR029044">
    <property type="entry name" value="Nucleotide-diphossugar_trans"/>
</dbReference>
<accession>A0A1N6EBW1</accession>
<feature type="transmembrane region" description="Helical" evidence="1">
    <location>
        <begin position="350"/>
        <end position="376"/>
    </location>
</feature>
<gene>
    <name evidence="4" type="ORF">SAMN02745161_0872</name>
</gene>
<feature type="transmembrane region" description="Helical" evidence="1">
    <location>
        <begin position="270"/>
        <end position="297"/>
    </location>
</feature>
<dbReference type="EMBL" id="FSRG01000003">
    <property type="protein sequence ID" value="SIN80504.1"/>
    <property type="molecule type" value="Genomic_DNA"/>
</dbReference>
<evidence type="ECO:0000259" key="3">
    <source>
        <dbReference type="Pfam" id="PF09835"/>
    </source>
</evidence>
<feature type="domain" description="DUF2062" evidence="3">
    <location>
        <begin position="259"/>
        <end position="372"/>
    </location>
</feature>
<dbReference type="CDD" id="cd04179">
    <property type="entry name" value="DPM_DPG-synthase_like"/>
    <property type="match status" value="1"/>
</dbReference>
<reference evidence="5" key="1">
    <citation type="submission" date="2016-11" db="EMBL/GenBank/DDBJ databases">
        <authorList>
            <person name="Varghese N."/>
            <person name="Submissions S."/>
        </authorList>
    </citation>
    <scope>NUCLEOTIDE SEQUENCE [LARGE SCALE GENOMIC DNA]</scope>
    <source>
        <strain evidence="5">DSM 17456</strain>
    </source>
</reference>
<name>A0A1N6EBW1_9BACT</name>
<keyword evidence="5" id="KW-1185">Reference proteome</keyword>
<dbReference type="InterPro" id="IPR001173">
    <property type="entry name" value="Glyco_trans_2-like"/>
</dbReference>
<dbReference type="Gene3D" id="3.90.550.10">
    <property type="entry name" value="Spore Coat Polysaccharide Biosynthesis Protein SpsA, Chain A"/>
    <property type="match status" value="1"/>
</dbReference>
<sequence length="387" mass="42204">MRDDILVVIPVYNHGATLRSVASGVLEQHPHLLVVDDGSTDGGAETLSGLPCHVVKHEKNMGKGAAILTAAKKAAALGKTHIVTIDADGQHFPEDLEVFFAALEEDQNALYVGARDFSVPNVPGSSKFGRQFSRFWLRVQTGWDVSDPQSGFRAYPVALLNNLKLSETRYAFEIEVLAKAAWAGIPLKTVPISVYYPKSEERVSHFHKLKDNVTISLLNTRLTMRSMLPLPHGKFSSSLEEGITVTHPIRSLRMLLEDEATPHELALSGALGAVLGTLPLIGLHSIGILLLAGWLRLNKICGLAVSQLCIPPFVPAICIEVGHYVCHGRWLTEISMETLGYQALDRLWEWVIGSLIVAPVAAVLVGGIIWLLSYLIQSGLQARGQHD</sequence>
<dbReference type="RefSeq" id="WP_074215704.1">
    <property type="nucleotide sequence ID" value="NZ_FSRG01000003.1"/>
</dbReference>
<evidence type="ECO:0000256" key="1">
    <source>
        <dbReference type="SAM" id="Phobius"/>
    </source>
</evidence>
<dbReference type="PANTHER" id="PTHR48090:SF7">
    <property type="entry name" value="RFBJ PROTEIN"/>
    <property type="match status" value="1"/>
</dbReference>
<dbReference type="SUPFAM" id="SSF53448">
    <property type="entry name" value="Nucleotide-diphospho-sugar transferases"/>
    <property type="match status" value="1"/>
</dbReference>
<dbReference type="Pfam" id="PF09835">
    <property type="entry name" value="DUF2062"/>
    <property type="match status" value="1"/>
</dbReference>
<keyword evidence="1" id="KW-0812">Transmembrane</keyword>
<evidence type="ECO:0000313" key="5">
    <source>
        <dbReference type="Proteomes" id="UP000184694"/>
    </source>
</evidence>
<keyword evidence="1" id="KW-0472">Membrane</keyword>
<evidence type="ECO:0000259" key="2">
    <source>
        <dbReference type="Pfam" id="PF00535"/>
    </source>
</evidence>
<proteinExistence type="predicted"/>
<dbReference type="AlphaFoldDB" id="A0A1N6EBW1"/>
<keyword evidence="1" id="KW-1133">Transmembrane helix</keyword>
<dbReference type="OrthoDB" id="9810303at2"/>
<protein>
    <submittedName>
        <fullName evidence="4">Uncharacterized protein</fullName>
    </submittedName>
</protein>
<dbReference type="Proteomes" id="UP000184694">
    <property type="component" value="Unassembled WGS sequence"/>
</dbReference>
<dbReference type="PANTHER" id="PTHR48090">
    <property type="entry name" value="UNDECAPRENYL-PHOSPHATE 4-DEOXY-4-FORMAMIDO-L-ARABINOSE TRANSFERASE-RELATED"/>
    <property type="match status" value="1"/>
</dbReference>
<feature type="domain" description="Glycosyltransferase 2-like" evidence="2">
    <location>
        <begin position="7"/>
        <end position="155"/>
    </location>
</feature>
<dbReference type="STRING" id="1121457.SAMN02745161_0872"/>
<evidence type="ECO:0000313" key="4">
    <source>
        <dbReference type="EMBL" id="SIN80504.1"/>
    </source>
</evidence>